<dbReference type="EMBL" id="CP002049">
    <property type="protein sequence ID" value="ADI13959.1"/>
    <property type="molecule type" value="Genomic_DNA"/>
</dbReference>
<sequence>MAPAAPAVRVAPASAAAPVIEAEGLSKRYGTFVAVAGLDLRVAPGEVYGLLGPNGSGKTTTILMLLGLTEPSGGRVRVLGFDPAREPLEVKRRVGYLPDAVGFYDDLSARENLRYSARLMGLPRAEREGRIEAVLTRMGLAEVADKRVGAFSRGMRQRLGLAEVLLKAPQVAVLDEPTASLDPSSADEFLDLIRSLKAEGITVLLSSHLLHQVQAVCDRVGLFRAGRLELEGTVEALSQRVLGSAYHIEVEAHGEAVEAALRGVPGVLGVERRGAGRYRAAARTDLRPQLAAAVAGCGGALYGLQLEARSLDEVYAHHFGRAGRAAHPEEVGRGVA</sequence>
<dbReference type="HOGENOM" id="CLU_000604_1_2_0"/>
<evidence type="ECO:0000313" key="7">
    <source>
        <dbReference type="Proteomes" id="UP000000379"/>
    </source>
</evidence>
<keyword evidence="7" id="KW-1185">Reference proteome</keyword>
<dbReference type="InterPro" id="IPR027417">
    <property type="entry name" value="P-loop_NTPase"/>
</dbReference>
<keyword evidence="2" id="KW-0813">Transport</keyword>
<evidence type="ECO:0000256" key="4">
    <source>
        <dbReference type="ARBA" id="ARBA00022840"/>
    </source>
</evidence>
<dbReference type="SUPFAM" id="SSF52540">
    <property type="entry name" value="P-loop containing nucleoside triphosphate hydrolases"/>
    <property type="match status" value="1"/>
</dbReference>
<reference evidence="6 7" key="2">
    <citation type="journal article" date="2011" name="Stand. Genomic Sci.">
        <title>Complete genome sequence of Truepera radiovictrix type strain (RQ-24).</title>
        <authorList>
            <person name="Ivanova N."/>
            <person name="Rohde C."/>
            <person name="Munk C."/>
            <person name="Nolan M."/>
            <person name="Lucas S."/>
            <person name="Del Rio T.G."/>
            <person name="Tice H."/>
            <person name="Deshpande S."/>
            <person name="Cheng J.F."/>
            <person name="Tapia R."/>
            <person name="Han C."/>
            <person name="Goodwin L."/>
            <person name="Pitluck S."/>
            <person name="Liolios K."/>
            <person name="Mavromatis K."/>
            <person name="Mikhailova N."/>
            <person name="Pati A."/>
            <person name="Chen A."/>
            <person name="Palaniappan K."/>
            <person name="Land M."/>
            <person name="Hauser L."/>
            <person name="Chang Y.J."/>
            <person name="Jeffries C.D."/>
            <person name="Brambilla E."/>
            <person name="Rohde M."/>
            <person name="Goker M."/>
            <person name="Tindall B.J."/>
            <person name="Woyke T."/>
            <person name="Bristow J."/>
            <person name="Eisen J.A."/>
            <person name="Markowitz V."/>
            <person name="Hugenholtz P."/>
            <person name="Kyrpides N.C."/>
            <person name="Klenk H.P."/>
            <person name="Lapidus A."/>
        </authorList>
    </citation>
    <scope>NUCLEOTIDE SEQUENCE [LARGE SCALE GENOMIC DNA]</scope>
    <source>
        <strain evidence="7">DSM 17093 / CIP 108686 / LMG 22925 / RQ-24</strain>
    </source>
</reference>
<evidence type="ECO:0000259" key="5">
    <source>
        <dbReference type="PROSITE" id="PS50893"/>
    </source>
</evidence>
<reference evidence="7" key="1">
    <citation type="submission" date="2010-05" db="EMBL/GenBank/DDBJ databases">
        <title>The complete genome of Truepera radiovictris DSM 17093.</title>
        <authorList>
            <consortium name="US DOE Joint Genome Institute (JGI-PGF)"/>
            <person name="Lucas S."/>
            <person name="Copeland A."/>
            <person name="Lapidus A."/>
            <person name="Glavina del Rio T."/>
            <person name="Dalin E."/>
            <person name="Tice H."/>
            <person name="Bruce D."/>
            <person name="Goodwin L."/>
            <person name="Pitluck S."/>
            <person name="Kyrpides N."/>
            <person name="Mavromatis K."/>
            <person name="Ovchinnikova G."/>
            <person name="Munk A.C."/>
            <person name="Detter J.C."/>
            <person name="Han C."/>
            <person name="Tapia R."/>
            <person name="Land M."/>
            <person name="Hauser L."/>
            <person name="Markowitz V."/>
            <person name="Cheng J.-F."/>
            <person name="Hugenholtz P."/>
            <person name="Woyke T."/>
            <person name="Wu D."/>
            <person name="Tindall B."/>
            <person name="Pomrenke H.G."/>
            <person name="Brambilla E."/>
            <person name="Klenk H.-P."/>
            <person name="Eisen J.A."/>
        </authorList>
    </citation>
    <scope>NUCLEOTIDE SEQUENCE [LARGE SCALE GENOMIC DNA]</scope>
    <source>
        <strain evidence="7">DSM 17093 / CIP 108686 / LMG 22925 / RQ-24</strain>
    </source>
</reference>
<evidence type="ECO:0000313" key="6">
    <source>
        <dbReference type="EMBL" id="ADI13959.1"/>
    </source>
</evidence>
<keyword evidence="4" id="KW-0067">ATP-binding</keyword>
<comment type="similarity">
    <text evidence="1">Belongs to the ABC transporter superfamily.</text>
</comment>
<gene>
    <name evidence="6" type="ordered locus">Trad_0825</name>
</gene>
<dbReference type="AlphaFoldDB" id="D7CU61"/>
<dbReference type="PANTHER" id="PTHR43335">
    <property type="entry name" value="ABC TRANSPORTER, ATP-BINDING PROTEIN"/>
    <property type="match status" value="1"/>
</dbReference>
<dbReference type="Proteomes" id="UP000000379">
    <property type="component" value="Chromosome"/>
</dbReference>
<dbReference type="GO" id="GO:0016887">
    <property type="term" value="F:ATP hydrolysis activity"/>
    <property type="evidence" value="ECO:0007669"/>
    <property type="project" value="InterPro"/>
</dbReference>
<dbReference type="PANTHER" id="PTHR43335:SF11">
    <property type="entry name" value="ABC TRANSPORTER RELATED"/>
    <property type="match status" value="1"/>
</dbReference>
<dbReference type="GO" id="GO:0005524">
    <property type="term" value="F:ATP binding"/>
    <property type="evidence" value="ECO:0007669"/>
    <property type="project" value="UniProtKB-KW"/>
</dbReference>
<dbReference type="Pfam" id="PF00005">
    <property type="entry name" value="ABC_tran"/>
    <property type="match status" value="1"/>
</dbReference>
<accession>D7CU61</accession>
<dbReference type="InterPro" id="IPR003439">
    <property type="entry name" value="ABC_transporter-like_ATP-bd"/>
</dbReference>
<organism evidence="6 7">
    <name type="scientific">Truepera radiovictrix (strain DSM 17093 / CIP 108686 / LMG 22925 / RQ-24)</name>
    <dbReference type="NCBI Taxonomy" id="649638"/>
    <lineage>
        <taxon>Bacteria</taxon>
        <taxon>Thermotogati</taxon>
        <taxon>Deinococcota</taxon>
        <taxon>Deinococci</taxon>
        <taxon>Trueperales</taxon>
        <taxon>Trueperaceae</taxon>
        <taxon>Truepera</taxon>
    </lineage>
</organism>
<protein>
    <submittedName>
        <fullName evidence="6">ABC transporter related protein</fullName>
    </submittedName>
</protein>
<dbReference type="InterPro" id="IPR003593">
    <property type="entry name" value="AAA+_ATPase"/>
</dbReference>
<keyword evidence="3" id="KW-0547">Nucleotide-binding</keyword>
<dbReference type="STRING" id="649638.Trad_0825"/>
<dbReference type="OrthoDB" id="24472at2"/>
<dbReference type="Gene3D" id="3.40.50.300">
    <property type="entry name" value="P-loop containing nucleotide triphosphate hydrolases"/>
    <property type="match status" value="1"/>
</dbReference>
<dbReference type="KEGG" id="tra:Trad_0825"/>
<evidence type="ECO:0000256" key="1">
    <source>
        <dbReference type="ARBA" id="ARBA00005417"/>
    </source>
</evidence>
<dbReference type="RefSeq" id="WP_013177331.1">
    <property type="nucleotide sequence ID" value="NC_014221.1"/>
</dbReference>
<dbReference type="eggNOG" id="COG1131">
    <property type="taxonomic scope" value="Bacteria"/>
</dbReference>
<name>D7CU61_TRURR</name>
<dbReference type="CDD" id="cd03230">
    <property type="entry name" value="ABC_DR_subfamily_A"/>
    <property type="match status" value="1"/>
</dbReference>
<dbReference type="SMART" id="SM00382">
    <property type="entry name" value="AAA"/>
    <property type="match status" value="1"/>
</dbReference>
<proteinExistence type="inferred from homology"/>
<evidence type="ECO:0000256" key="2">
    <source>
        <dbReference type="ARBA" id="ARBA00022448"/>
    </source>
</evidence>
<dbReference type="PROSITE" id="PS50893">
    <property type="entry name" value="ABC_TRANSPORTER_2"/>
    <property type="match status" value="1"/>
</dbReference>
<feature type="domain" description="ABC transporter" evidence="5">
    <location>
        <begin position="20"/>
        <end position="250"/>
    </location>
</feature>
<evidence type="ECO:0000256" key="3">
    <source>
        <dbReference type="ARBA" id="ARBA00022741"/>
    </source>
</evidence>